<sequence>MENPNIITSFTSNKFECITCDFKCSKKGDWNRHITTLKHSILTKPNTIPNIKVQPTIFTCICGNKYKHLSSLCAHKKKCINKTDKTNDKEDEHFFESEEDDDETKGTKSKKAVYNIDPQMLLDVLKQNQEFQMFMMEQQKQMMEMAQKFNTNNTINNTNCNNNNTNTFNLQVFLNEKCKDALNMSEFVDTIKMQLSDLENFAHVGYADGVSKICVKNLNNLNTFLRPIHCSDSKRETLYIKHNDEWIKEAEDRAILKDAIKKIANKNIRQINEWIKENPNCTDPMSKKNDKYLKIVMNSMSGTTVEEQQDNIDKIVKNVTKAVTIDKYAVKT</sequence>
<dbReference type="EMBL" id="MN740132">
    <property type="protein sequence ID" value="QHT89028.1"/>
    <property type="molecule type" value="Genomic_DNA"/>
</dbReference>
<evidence type="ECO:0000313" key="1">
    <source>
        <dbReference type="EMBL" id="QHT89028.1"/>
    </source>
</evidence>
<reference evidence="1" key="1">
    <citation type="journal article" date="2020" name="Nature">
        <title>Giant virus diversity and host interactions through global metagenomics.</title>
        <authorList>
            <person name="Schulz F."/>
            <person name="Roux S."/>
            <person name="Paez-Espino D."/>
            <person name="Jungbluth S."/>
            <person name="Walsh D.A."/>
            <person name="Denef V.J."/>
            <person name="McMahon K.D."/>
            <person name="Konstantinidis K.T."/>
            <person name="Eloe-Fadrosh E.A."/>
            <person name="Kyrpides N.C."/>
            <person name="Woyke T."/>
        </authorList>
    </citation>
    <scope>NUCLEOTIDE SEQUENCE</scope>
    <source>
        <strain evidence="1">GVMAG-M-3300023184-51</strain>
    </source>
</reference>
<name>A0A6C0I7N0_9ZZZZ</name>
<protein>
    <recommendedName>
        <fullName evidence="2">C2H2-type domain-containing protein</fullName>
    </recommendedName>
</protein>
<organism evidence="1">
    <name type="scientific">viral metagenome</name>
    <dbReference type="NCBI Taxonomy" id="1070528"/>
    <lineage>
        <taxon>unclassified sequences</taxon>
        <taxon>metagenomes</taxon>
        <taxon>organismal metagenomes</taxon>
    </lineage>
</organism>
<accession>A0A6C0I7N0</accession>
<proteinExistence type="predicted"/>
<dbReference type="AlphaFoldDB" id="A0A6C0I7N0"/>
<evidence type="ECO:0008006" key="2">
    <source>
        <dbReference type="Google" id="ProtNLM"/>
    </source>
</evidence>